<protein>
    <recommendedName>
        <fullName evidence="10">Cysteine/serine-rich nuclear protein N-terminal domain-containing protein</fullName>
    </recommendedName>
</protein>
<dbReference type="GO" id="GO:0003677">
    <property type="term" value="F:DNA binding"/>
    <property type="evidence" value="ECO:0007669"/>
    <property type="project" value="UniProtKB-KW"/>
</dbReference>
<evidence type="ECO:0000256" key="9">
    <source>
        <dbReference type="SAM" id="MobiDB-lite"/>
    </source>
</evidence>
<accession>A0ABD0Y926</accession>
<keyword evidence="8" id="KW-0539">Nucleus</keyword>
<evidence type="ECO:0000313" key="12">
    <source>
        <dbReference type="Proteomes" id="UP001558652"/>
    </source>
</evidence>
<keyword evidence="12" id="KW-1185">Reference proteome</keyword>
<feature type="compositionally biased region" description="Gly residues" evidence="9">
    <location>
        <begin position="119"/>
        <end position="134"/>
    </location>
</feature>
<dbReference type="InterPro" id="IPR031972">
    <property type="entry name" value="CSRNP_N"/>
</dbReference>
<dbReference type="GO" id="GO:0006915">
    <property type="term" value="P:apoptotic process"/>
    <property type="evidence" value="ECO:0007669"/>
    <property type="project" value="UniProtKB-KW"/>
</dbReference>
<proteinExistence type="inferred from homology"/>
<feature type="compositionally biased region" description="Polar residues" evidence="9">
    <location>
        <begin position="200"/>
        <end position="212"/>
    </location>
</feature>
<evidence type="ECO:0000256" key="3">
    <source>
        <dbReference type="ARBA" id="ARBA00022703"/>
    </source>
</evidence>
<keyword evidence="5" id="KW-0238">DNA-binding</keyword>
<comment type="caution">
    <text evidence="11">The sequence shown here is derived from an EMBL/GenBank/DDBJ whole genome shotgun (WGS) entry which is preliminary data.</text>
</comment>
<name>A0ABD0Y926_9HEMI</name>
<evidence type="ECO:0000256" key="7">
    <source>
        <dbReference type="ARBA" id="ARBA00023163"/>
    </source>
</evidence>
<dbReference type="Pfam" id="PF16019">
    <property type="entry name" value="CSRNP_N"/>
    <property type="match status" value="1"/>
</dbReference>
<evidence type="ECO:0000256" key="2">
    <source>
        <dbReference type="ARBA" id="ARBA00008548"/>
    </source>
</evidence>
<feature type="compositionally biased region" description="Low complexity" evidence="9">
    <location>
        <begin position="181"/>
        <end position="195"/>
    </location>
</feature>
<gene>
    <name evidence="11" type="ORF">AAG570_001622</name>
</gene>
<feature type="domain" description="Cysteine/serine-rich nuclear protein N-terminal" evidence="10">
    <location>
        <begin position="1"/>
        <end position="106"/>
    </location>
</feature>
<evidence type="ECO:0000256" key="5">
    <source>
        <dbReference type="ARBA" id="ARBA00023125"/>
    </source>
</evidence>
<dbReference type="PANTHER" id="PTHR13580:SF9">
    <property type="entry name" value="AXIN1 UP-REGULATED 1, ISOFORM A"/>
    <property type="match status" value="1"/>
</dbReference>
<reference evidence="11 12" key="1">
    <citation type="submission" date="2024-07" db="EMBL/GenBank/DDBJ databases">
        <title>Chromosome-level genome assembly of the water stick insect Ranatra chinensis (Heteroptera: Nepidae).</title>
        <authorList>
            <person name="Liu X."/>
        </authorList>
    </citation>
    <scope>NUCLEOTIDE SEQUENCE [LARGE SCALE GENOMIC DNA]</scope>
    <source>
        <strain evidence="11">Cailab_2021Rc</strain>
        <tissue evidence="11">Muscle</tissue>
    </source>
</reference>
<dbReference type="PRINTS" id="PR02031">
    <property type="entry name" value="CYSSERRICHNP"/>
</dbReference>
<dbReference type="AlphaFoldDB" id="A0ABD0Y926"/>
<evidence type="ECO:0000259" key="10">
    <source>
        <dbReference type="Pfam" id="PF16019"/>
    </source>
</evidence>
<organism evidence="11 12">
    <name type="scientific">Ranatra chinensis</name>
    <dbReference type="NCBI Taxonomy" id="642074"/>
    <lineage>
        <taxon>Eukaryota</taxon>
        <taxon>Metazoa</taxon>
        <taxon>Ecdysozoa</taxon>
        <taxon>Arthropoda</taxon>
        <taxon>Hexapoda</taxon>
        <taxon>Insecta</taxon>
        <taxon>Pterygota</taxon>
        <taxon>Neoptera</taxon>
        <taxon>Paraneoptera</taxon>
        <taxon>Hemiptera</taxon>
        <taxon>Heteroptera</taxon>
        <taxon>Panheteroptera</taxon>
        <taxon>Nepomorpha</taxon>
        <taxon>Nepidae</taxon>
        <taxon>Ranatrinae</taxon>
        <taxon>Ranatra</taxon>
    </lineage>
</organism>
<dbReference type="PANTHER" id="PTHR13580">
    <property type="entry name" value="TGF-BETA INDUCED APOPTOSIS PROTEIN"/>
    <property type="match status" value="1"/>
</dbReference>
<evidence type="ECO:0000256" key="4">
    <source>
        <dbReference type="ARBA" id="ARBA00023015"/>
    </source>
</evidence>
<feature type="region of interest" description="Disordered" evidence="9">
    <location>
        <begin position="107"/>
        <end position="134"/>
    </location>
</feature>
<keyword evidence="6" id="KW-0010">Activator</keyword>
<sequence length="306" mass="33168">MQPVPTRQRRALLRAAGVHKIDSVEKDECRDIRTSREFCGCACKGFCDPDTCSCSQAGIKCQVDRLNFPCGCTHDGCANSNGRIEFNPMRVRTHFIHTMMRLEIEKKQEQEQEVARRLGSGGADQGGGGPPSVGGGSFFNTIRFAAYRDEVYASGGGGYGYERSSDFNYGYSGGGGGDGSGQHYATHPYHHAAPPDVGHFSQQPTPYSTQFPHQPAFDHRYPQDSASSSSNNSGTPPSHDANKLESFSELLQRPPPPAPGYPDSVLEGMASLHDDQPVGDTKSVEEAQVENFGEIIKKTMVETVTA</sequence>
<evidence type="ECO:0000256" key="6">
    <source>
        <dbReference type="ARBA" id="ARBA00023159"/>
    </source>
</evidence>
<keyword evidence="3" id="KW-0053">Apoptosis</keyword>
<keyword evidence="7" id="KW-0804">Transcription</keyword>
<keyword evidence="4" id="KW-0805">Transcription regulation</keyword>
<evidence type="ECO:0000313" key="11">
    <source>
        <dbReference type="EMBL" id="KAL1123851.1"/>
    </source>
</evidence>
<dbReference type="GO" id="GO:0005634">
    <property type="term" value="C:nucleus"/>
    <property type="evidence" value="ECO:0007669"/>
    <property type="project" value="UniProtKB-SubCell"/>
</dbReference>
<dbReference type="EMBL" id="JBFDAA010000011">
    <property type="protein sequence ID" value="KAL1123851.1"/>
    <property type="molecule type" value="Genomic_DNA"/>
</dbReference>
<feature type="region of interest" description="Disordered" evidence="9">
    <location>
        <begin position="180"/>
        <end position="283"/>
    </location>
</feature>
<dbReference type="InterPro" id="IPR023260">
    <property type="entry name" value="Cys/Ser-rich_nuc_prot"/>
</dbReference>
<feature type="compositionally biased region" description="Basic and acidic residues" evidence="9">
    <location>
        <begin position="107"/>
        <end position="116"/>
    </location>
</feature>
<comment type="subcellular location">
    <subcellularLocation>
        <location evidence="1">Nucleus</location>
    </subcellularLocation>
</comment>
<comment type="similarity">
    <text evidence="2">Belongs to the AXUD1 family.</text>
</comment>
<evidence type="ECO:0000256" key="1">
    <source>
        <dbReference type="ARBA" id="ARBA00004123"/>
    </source>
</evidence>
<evidence type="ECO:0000256" key="8">
    <source>
        <dbReference type="ARBA" id="ARBA00023242"/>
    </source>
</evidence>
<dbReference type="Proteomes" id="UP001558652">
    <property type="component" value="Unassembled WGS sequence"/>
</dbReference>